<dbReference type="InterPro" id="IPR045570">
    <property type="entry name" value="Metalloprtase-TldD/E_cen_dom"/>
</dbReference>
<proteinExistence type="inferred from homology"/>
<dbReference type="InterPro" id="IPR045569">
    <property type="entry name" value="Metalloprtase-TldD/E_C"/>
</dbReference>
<evidence type="ECO:0000313" key="5">
    <source>
        <dbReference type="Proteomes" id="UP000037086"/>
    </source>
</evidence>
<protein>
    <submittedName>
        <fullName evidence="4">Putative modulator of DNA gyrase TldD</fullName>
    </submittedName>
</protein>
<feature type="domain" description="Metalloprotease TldD/E C-terminal" evidence="2">
    <location>
        <begin position="228"/>
        <end position="459"/>
    </location>
</feature>
<gene>
    <name evidence="4" type="primary">tldD</name>
    <name evidence="4" type="ORF">AlmWB_00910</name>
</gene>
<evidence type="ECO:0000256" key="1">
    <source>
        <dbReference type="ARBA" id="ARBA00005836"/>
    </source>
</evidence>
<comment type="similarity">
    <text evidence="1">Belongs to the peptidase U62 family.</text>
</comment>
<reference evidence="4 5" key="1">
    <citation type="journal article" date="2015" name="BMC Microbiol.">
        <title>'Candidatus Phytoplasma phoenicium' associated with almond witches'-broom disease: from draft genome to genetic diversity among strain populations.</title>
        <authorList>
            <person name="Quaglino F."/>
            <person name="Kube M."/>
            <person name="Jawhari M."/>
            <person name="Abou-Jawdah Y."/>
            <person name="Siewert C."/>
            <person name="Choueiri E."/>
            <person name="Sobh H."/>
            <person name="Casati P."/>
            <person name="Tedeschi R."/>
            <person name="Molino Lova M."/>
            <person name="Alma A."/>
            <person name="Bianco P.A."/>
        </authorList>
    </citation>
    <scope>NUCLEOTIDE SEQUENCE [LARGE SCALE GENOMIC DNA]</scope>
    <source>
        <strain evidence="4 5">SA213</strain>
    </source>
</reference>
<dbReference type="PANTHER" id="PTHR30624:SF4">
    <property type="entry name" value="METALLOPROTEASE TLDD"/>
    <property type="match status" value="1"/>
</dbReference>
<dbReference type="SUPFAM" id="SSF111283">
    <property type="entry name" value="Putative modulator of DNA gyrase, PmbA/TldD"/>
    <property type="match status" value="1"/>
</dbReference>
<dbReference type="GO" id="GO:0006508">
    <property type="term" value="P:proteolysis"/>
    <property type="evidence" value="ECO:0007669"/>
    <property type="project" value="UniProtKB-KW"/>
</dbReference>
<organism evidence="4 5">
    <name type="scientific">Candidatus Phytoplasma phoenicium</name>
    <dbReference type="NCBI Taxonomy" id="198422"/>
    <lineage>
        <taxon>Bacteria</taxon>
        <taxon>Bacillati</taxon>
        <taxon>Mycoplasmatota</taxon>
        <taxon>Mollicutes</taxon>
        <taxon>Acholeplasmatales</taxon>
        <taxon>Acholeplasmataceae</taxon>
        <taxon>Candidatus Phytoplasma</taxon>
        <taxon>16SrIX (Pigeon pea witches'-broom group)</taxon>
    </lineage>
</organism>
<dbReference type="Proteomes" id="UP000037086">
    <property type="component" value="Unassembled WGS sequence"/>
</dbReference>
<sequence length="465" mass="52045">MLLTKIEIENILQNSLNNGVNFVELFFEDKTVNVLKIINDEIVGYKTDYIFGVGIRLLKHTDEIYIYTNQVEHDHILNLILAQKKAWKGDTKASIVPFNETSLHQKGVHASNSNMDIKTIIPKLLHLSQIMKRHDERISQSIVNFRTEEQKVLIANSLGVYQQEVRNYINCSLIAIARVGDNIQEFSDKKTGRCMNIDFFDLPELEQKALKVAEKVILLLSAQQLKPQKIPVVINNGVGGVIFHEACGHSLEATAITKGLSPFYNKINQKIASELITAYDDGTIEGTWGQTLYDDEGKLTQKNLLIEKGILKNYLIDYRNGLKMNMLPTGSARRQSYKYAPTSRMNSTYIVAGTDTPAQIIQDTQYGFYAESLGGGTVMTSTGEFNFMVNLGYLIENGKLTTPIKNMMLIGTGQDILLKIDRVGNDLAFDQGYCGSISGYVPVDLGQPTIRVQEMIIGGSKKDEK</sequence>
<name>A0A0L0MJ81_9MOLU</name>
<dbReference type="InterPro" id="IPR036059">
    <property type="entry name" value="TldD/PmbA_sf"/>
</dbReference>
<dbReference type="Pfam" id="PF19289">
    <property type="entry name" value="PmbA_TldD_3rd"/>
    <property type="match status" value="1"/>
</dbReference>
<feature type="domain" description="Metalloprotease TldD/E central" evidence="3">
    <location>
        <begin position="114"/>
        <end position="220"/>
    </location>
</feature>
<dbReference type="GO" id="GO:0005829">
    <property type="term" value="C:cytosol"/>
    <property type="evidence" value="ECO:0007669"/>
    <property type="project" value="TreeGrafter"/>
</dbReference>
<comment type="caution">
    <text evidence="4">The sequence shown here is derived from an EMBL/GenBank/DDBJ whole genome shotgun (WGS) entry which is preliminary data.</text>
</comment>
<evidence type="ECO:0000259" key="2">
    <source>
        <dbReference type="Pfam" id="PF19289"/>
    </source>
</evidence>
<dbReference type="PANTHER" id="PTHR30624">
    <property type="entry name" value="UNCHARACTERIZED PROTEIN TLDD AND PMBA"/>
    <property type="match status" value="1"/>
</dbReference>
<keyword evidence="5" id="KW-1185">Reference proteome</keyword>
<dbReference type="InterPro" id="IPR035068">
    <property type="entry name" value="TldD/PmbA_N"/>
</dbReference>
<dbReference type="PATRIC" id="fig|198422.3.peg.363"/>
<dbReference type="Gene3D" id="3.30.2290.10">
    <property type="entry name" value="PmbA/TldD superfamily"/>
    <property type="match status" value="1"/>
</dbReference>
<accession>A0A0L0MJ81</accession>
<dbReference type="Pfam" id="PF19290">
    <property type="entry name" value="PmbA_TldD_2nd"/>
    <property type="match status" value="1"/>
</dbReference>
<dbReference type="InterPro" id="IPR051463">
    <property type="entry name" value="Peptidase_U62_metallo"/>
</dbReference>
<dbReference type="GO" id="GO:0008237">
    <property type="term" value="F:metallopeptidase activity"/>
    <property type="evidence" value="ECO:0007669"/>
    <property type="project" value="UniProtKB-KW"/>
</dbReference>
<evidence type="ECO:0000313" key="4">
    <source>
        <dbReference type="EMBL" id="KND62702.1"/>
    </source>
</evidence>
<dbReference type="EMBL" id="JPSQ01000009">
    <property type="protein sequence ID" value="KND62702.1"/>
    <property type="molecule type" value="Genomic_DNA"/>
</dbReference>
<evidence type="ECO:0000259" key="3">
    <source>
        <dbReference type="Pfam" id="PF19290"/>
    </source>
</evidence>
<dbReference type="AlphaFoldDB" id="A0A0L0MJ81"/>